<reference evidence="1" key="1">
    <citation type="submission" date="2020-11" db="EMBL/GenBank/DDBJ databases">
        <authorList>
            <person name="Koelle M."/>
            <person name="Horta M.A.C."/>
            <person name="Nowrousian M."/>
            <person name="Ohm R.A."/>
            <person name="Benz P."/>
            <person name="Pilgard A."/>
        </authorList>
    </citation>
    <scope>NUCLEOTIDE SEQUENCE</scope>
    <source>
        <strain evidence="1">FPRL280</strain>
    </source>
</reference>
<evidence type="ECO:0000313" key="1">
    <source>
        <dbReference type="EMBL" id="KAF9820251.1"/>
    </source>
</evidence>
<comment type="caution">
    <text evidence="1">The sequence shown here is derived from an EMBL/GenBank/DDBJ whole genome shotgun (WGS) entry which is preliminary data.</text>
</comment>
<dbReference type="EMBL" id="JADOXO010000011">
    <property type="protein sequence ID" value="KAF9820251.1"/>
    <property type="molecule type" value="Genomic_DNA"/>
</dbReference>
<dbReference type="AlphaFoldDB" id="A0A8H7P9D6"/>
<name>A0A8H7P9D6_9APHY</name>
<accession>A0A8H7P9D6</accession>
<proteinExistence type="predicted"/>
<sequence>MMIRLHLPLVGLSQWLTPLPGHVLREELGLPEVACIVTDFARAVHQANDVIRSAPLVALESFQIIDPNNELVRGTLQLFGHQFLIASVRVKNKQHPNGFWTYVRMDFAGDTPAGVGQYTVLNDDFETLRSGAKGLGRLSAESQPTHAGPSLDSFASLLEIVYAKTPRYDVFSRNCMWHTENVLFSTARKFAQHWLAGDIRQEALRRYTAGQSDAVTCATELSIPNPVLRWWGATSVGLLRGTQVFFTSQAPDRIKNHDDEVRGIVEAWNLTVQASS</sequence>
<reference evidence="1" key="2">
    <citation type="journal article" name="Front. Microbiol.">
        <title>Degradative Capacity of Two Strains of Rhodonia placenta: From Phenotype to Genotype.</title>
        <authorList>
            <person name="Kolle M."/>
            <person name="Horta M.A.C."/>
            <person name="Nowrousian M."/>
            <person name="Ohm R.A."/>
            <person name="Benz J.P."/>
            <person name="Pilgard A."/>
        </authorList>
    </citation>
    <scope>NUCLEOTIDE SEQUENCE</scope>
    <source>
        <strain evidence="1">FPRL280</strain>
    </source>
</reference>
<gene>
    <name evidence="1" type="ORF">IEO21_01465</name>
</gene>
<protein>
    <submittedName>
        <fullName evidence="1">Uncharacterized protein</fullName>
    </submittedName>
</protein>
<organism evidence="1 2">
    <name type="scientific">Rhodonia placenta</name>
    <dbReference type="NCBI Taxonomy" id="104341"/>
    <lineage>
        <taxon>Eukaryota</taxon>
        <taxon>Fungi</taxon>
        <taxon>Dikarya</taxon>
        <taxon>Basidiomycota</taxon>
        <taxon>Agaricomycotina</taxon>
        <taxon>Agaricomycetes</taxon>
        <taxon>Polyporales</taxon>
        <taxon>Adustoporiaceae</taxon>
        <taxon>Rhodonia</taxon>
    </lineage>
</organism>
<evidence type="ECO:0000313" key="2">
    <source>
        <dbReference type="Proteomes" id="UP000639403"/>
    </source>
</evidence>
<dbReference type="Proteomes" id="UP000639403">
    <property type="component" value="Unassembled WGS sequence"/>
</dbReference>